<evidence type="ECO:0000259" key="5">
    <source>
        <dbReference type="PROSITE" id="PS50102"/>
    </source>
</evidence>
<dbReference type="EMBL" id="HBGA01131318">
    <property type="protein sequence ID" value="CAD9037503.1"/>
    <property type="molecule type" value="Transcribed_RNA"/>
</dbReference>
<dbReference type="SUPFAM" id="SSF54928">
    <property type="entry name" value="RNA-binding domain, RBD"/>
    <property type="match status" value="3"/>
</dbReference>
<dbReference type="Gene3D" id="3.30.70.330">
    <property type="match status" value="3"/>
</dbReference>
<feature type="region of interest" description="Disordered" evidence="4">
    <location>
        <begin position="22"/>
        <end position="41"/>
    </location>
</feature>
<dbReference type="AlphaFoldDB" id="A0A7S1JB28"/>
<proteinExistence type="predicted"/>
<dbReference type="InterPro" id="IPR002343">
    <property type="entry name" value="Hud_Sxl_RNA"/>
</dbReference>
<sequence length="470" mass="51089">MAFGLDAFANFPTLECDLGLDSNRSTKSGNAKRSPKTKEEELLSQETNIYVSNLPRSITDAKFKSLCTSFGQVFSTKLLHREAPMPTIGFAQYTHAEMAEAALQKMNGMLYQGRQLKVRMAHRDKDKGVNNKPSANLYVSNLPKHYTETNLRGVFSVYGNIISLVVLRHPLTGKSRGIGLVRFSSVGEARRAKESLHGMTLQPNCPLEVKYAENDKDRSRRIARRQHPENEHIIPEALDMCQTIESYKKHLHSKDPAPCSSSPPASSVAQTPSVVTDPDVANPEDTDPDALFSALAKYAKLLIPLENPLQDDSPADSEPAKKKTPECSSTGDEKTGISDVSDSCGHSSGSDSPGIVPVETKPAQKIVKLRATAPPFVPKSAVLAKPPGTVAVNGQSTTIKVEGLPFECNQVVVYRLCSPHGAIAQVNLGKDPATNASTAFVQFRSPEEARKAQSKLNGTLCEKRRLTVSL</sequence>
<evidence type="ECO:0000256" key="4">
    <source>
        <dbReference type="SAM" id="MobiDB-lite"/>
    </source>
</evidence>
<dbReference type="PRINTS" id="PR00961">
    <property type="entry name" value="HUDSXLRNA"/>
</dbReference>
<dbReference type="InterPro" id="IPR035979">
    <property type="entry name" value="RBD_domain_sf"/>
</dbReference>
<evidence type="ECO:0000256" key="2">
    <source>
        <dbReference type="ARBA" id="ARBA00022884"/>
    </source>
</evidence>
<feature type="region of interest" description="Disordered" evidence="4">
    <location>
        <begin position="252"/>
        <end position="288"/>
    </location>
</feature>
<accession>A0A7S1JB28</accession>
<keyword evidence="2 3" id="KW-0694">RNA-binding</keyword>
<evidence type="ECO:0000256" key="3">
    <source>
        <dbReference type="PROSITE-ProRule" id="PRU00176"/>
    </source>
</evidence>
<feature type="compositionally biased region" description="Polar residues" evidence="4">
    <location>
        <begin position="22"/>
        <end position="31"/>
    </location>
</feature>
<feature type="compositionally biased region" description="Basic and acidic residues" evidence="4">
    <location>
        <begin position="318"/>
        <end position="336"/>
    </location>
</feature>
<dbReference type="InterPro" id="IPR012677">
    <property type="entry name" value="Nucleotide-bd_a/b_plait_sf"/>
</dbReference>
<feature type="compositionally biased region" description="Low complexity" evidence="4">
    <location>
        <begin position="256"/>
        <end position="275"/>
    </location>
</feature>
<organism evidence="6">
    <name type="scientific">Eutreptiella gymnastica</name>
    <dbReference type="NCBI Taxonomy" id="73025"/>
    <lineage>
        <taxon>Eukaryota</taxon>
        <taxon>Discoba</taxon>
        <taxon>Euglenozoa</taxon>
        <taxon>Euglenida</taxon>
        <taxon>Spirocuta</taxon>
        <taxon>Euglenophyceae</taxon>
        <taxon>Eutreptiales</taxon>
        <taxon>Eutreptiaceae</taxon>
        <taxon>Eutreptiella</taxon>
    </lineage>
</organism>
<feature type="compositionally biased region" description="Low complexity" evidence="4">
    <location>
        <begin position="338"/>
        <end position="354"/>
    </location>
</feature>
<feature type="domain" description="RRM" evidence="5">
    <location>
        <begin position="135"/>
        <end position="214"/>
    </location>
</feature>
<reference evidence="6" key="1">
    <citation type="submission" date="2021-01" db="EMBL/GenBank/DDBJ databases">
        <authorList>
            <person name="Corre E."/>
            <person name="Pelletier E."/>
            <person name="Niang G."/>
            <person name="Scheremetjew M."/>
            <person name="Finn R."/>
            <person name="Kale V."/>
            <person name="Holt S."/>
            <person name="Cochrane G."/>
            <person name="Meng A."/>
            <person name="Brown T."/>
            <person name="Cohen L."/>
        </authorList>
    </citation>
    <scope>NUCLEOTIDE SEQUENCE</scope>
    <source>
        <strain evidence="6">NIES-381</strain>
    </source>
</reference>
<feature type="domain" description="RRM" evidence="5">
    <location>
        <begin position="47"/>
        <end position="123"/>
    </location>
</feature>
<feature type="domain" description="RRM" evidence="5">
    <location>
        <begin position="397"/>
        <end position="470"/>
    </location>
</feature>
<evidence type="ECO:0000313" key="6">
    <source>
        <dbReference type="EMBL" id="CAD9037503.1"/>
    </source>
</evidence>
<dbReference type="GO" id="GO:0003723">
    <property type="term" value="F:RNA binding"/>
    <property type="evidence" value="ECO:0007669"/>
    <property type="project" value="UniProtKB-UniRule"/>
</dbReference>
<dbReference type="InterPro" id="IPR000504">
    <property type="entry name" value="RRM_dom"/>
</dbReference>
<dbReference type="SMART" id="SM00360">
    <property type="entry name" value="RRM"/>
    <property type="match status" value="3"/>
</dbReference>
<keyword evidence="1" id="KW-0677">Repeat</keyword>
<gene>
    <name evidence="6" type="ORF">EGYM00392_LOCUS48662</name>
</gene>
<dbReference type="Pfam" id="PF00076">
    <property type="entry name" value="RRM_1"/>
    <property type="match status" value="3"/>
</dbReference>
<evidence type="ECO:0000256" key="1">
    <source>
        <dbReference type="ARBA" id="ARBA00022737"/>
    </source>
</evidence>
<protein>
    <recommendedName>
        <fullName evidence="5">RRM domain-containing protein</fullName>
    </recommendedName>
</protein>
<dbReference type="PANTHER" id="PTHR24012">
    <property type="entry name" value="RNA BINDING PROTEIN"/>
    <property type="match status" value="1"/>
</dbReference>
<dbReference type="PROSITE" id="PS50102">
    <property type="entry name" value="RRM"/>
    <property type="match status" value="3"/>
</dbReference>
<name>A0A7S1JB28_9EUGL</name>
<feature type="region of interest" description="Disordered" evidence="4">
    <location>
        <begin position="307"/>
        <end position="357"/>
    </location>
</feature>
<dbReference type="GO" id="GO:1990904">
    <property type="term" value="C:ribonucleoprotein complex"/>
    <property type="evidence" value="ECO:0007669"/>
    <property type="project" value="InterPro"/>
</dbReference>
<dbReference type="CDD" id="cd00590">
    <property type="entry name" value="RRM_SF"/>
    <property type="match status" value="2"/>
</dbReference>